<keyword evidence="3" id="KW-0863">Zinc-finger</keyword>
<accession>A0A1R3K920</accession>
<dbReference type="InterPro" id="IPR019786">
    <property type="entry name" value="Zinc_finger_PHD-type_CS"/>
</dbReference>
<organism evidence="6 7">
    <name type="scientific">Corchorus olitorius</name>
    <dbReference type="NCBI Taxonomy" id="93759"/>
    <lineage>
        <taxon>Eukaryota</taxon>
        <taxon>Viridiplantae</taxon>
        <taxon>Streptophyta</taxon>
        <taxon>Embryophyta</taxon>
        <taxon>Tracheophyta</taxon>
        <taxon>Spermatophyta</taxon>
        <taxon>Magnoliopsida</taxon>
        <taxon>eudicotyledons</taxon>
        <taxon>Gunneridae</taxon>
        <taxon>Pentapetalae</taxon>
        <taxon>rosids</taxon>
        <taxon>malvids</taxon>
        <taxon>Malvales</taxon>
        <taxon>Malvaceae</taxon>
        <taxon>Grewioideae</taxon>
        <taxon>Apeibeae</taxon>
        <taxon>Corchorus</taxon>
    </lineage>
</organism>
<name>A0A1R3K920_9ROSI</name>
<dbReference type="EMBL" id="AWUE01014468">
    <property type="protein sequence ID" value="OMP03600.1"/>
    <property type="molecule type" value="Genomic_DNA"/>
</dbReference>
<feature type="domain" description="Zinc finger PHD-type" evidence="5">
    <location>
        <begin position="583"/>
        <end position="654"/>
    </location>
</feature>
<dbReference type="InterPro" id="IPR046349">
    <property type="entry name" value="C1-like_sf"/>
</dbReference>
<dbReference type="AlphaFoldDB" id="A0A1R3K920"/>
<keyword evidence="7" id="KW-1185">Reference proteome</keyword>
<dbReference type="GO" id="GO:0008270">
    <property type="term" value="F:zinc ion binding"/>
    <property type="evidence" value="ECO:0007669"/>
    <property type="project" value="UniProtKB-KW"/>
</dbReference>
<dbReference type="PANTHER" id="PTHR32410:SF169">
    <property type="entry name" value="C1 DOMAIN FAMILY PROTEIN, PUTATIVE-RELATED"/>
    <property type="match status" value="1"/>
</dbReference>
<dbReference type="Proteomes" id="UP000187203">
    <property type="component" value="Unassembled WGS sequence"/>
</dbReference>
<keyword evidence="2" id="KW-0677">Repeat</keyword>
<dbReference type="Pfam" id="PF03107">
    <property type="entry name" value="C1_2"/>
    <property type="match status" value="5"/>
</dbReference>
<dbReference type="InterPro" id="IPR001965">
    <property type="entry name" value="Znf_PHD"/>
</dbReference>
<keyword evidence="1" id="KW-0479">Metal-binding</keyword>
<dbReference type="PROSITE" id="PS01359">
    <property type="entry name" value="ZF_PHD_1"/>
    <property type="match status" value="1"/>
</dbReference>
<comment type="caution">
    <text evidence="6">The sequence shown here is derived from an EMBL/GenBank/DDBJ whole genome shotgun (WGS) entry which is preliminary data.</text>
</comment>
<dbReference type="STRING" id="93759.A0A1R3K920"/>
<dbReference type="InterPro" id="IPR004146">
    <property type="entry name" value="DC1"/>
</dbReference>
<evidence type="ECO:0000256" key="2">
    <source>
        <dbReference type="ARBA" id="ARBA00022737"/>
    </source>
</evidence>
<gene>
    <name evidence="6" type="ORF">COLO4_10321</name>
</gene>
<evidence type="ECO:0000259" key="5">
    <source>
        <dbReference type="SMART" id="SM00249"/>
    </source>
</evidence>
<reference evidence="7" key="1">
    <citation type="submission" date="2013-09" db="EMBL/GenBank/DDBJ databases">
        <title>Corchorus olitorius genome sequencing.</title>
        <authorList>
            <person name="Alam M."/>
            <person name="Haque M.S."/>
            <person name="Islam M.S."/>
            <person name="Emdad E.M."/>
            <person name="Islam M.M."/>
            <person name="Ahmed B."/>
            <person name="Halim A."/>
            <person name="Hossen Q.M.M."/>
            <person name="Hossain M.Z."/>
            <person name="Ahmed R."/>
            <person name="Khan M.M."/>
            <person name="Islam R."/>
            <person name="Rashid M.M."/>
            <person name="Khan S.A."/>
            <person name="Rahman M.S."/>
            <person name="Alam M."/>
            <person name="Yahiya A.S."/>
            <person name="Khan M.S."/>
            <person name="Azam M.S."/>
            <person name="Haque T."/>
            <person name="Lashkar M.Z.H."/>
            <person name="Akhand A.I."/>
            <person name="Morshed G."/>
            <person name="Roy S."/>
            <person name="Uddin K.S."/>
            <person name="Rabeya T."/>
            <person name="Hossain A.S."/>
            <person name="Chowdhury A."/>
            <person name="Snigdha A.R."/>
            <person name="Mortoza M.S."/>
            <person name="Matin S.A."/>
            <person name="Hoque S.M.E."/>
            <person name="Islam M.K."/>
            <person name="Roy D.K."/>
            <person name="Haider R."/>
            <person name="Moosa M.M."/>
            <person name="Elias S.M."/>
            <person name="Hasan A.M."/>
            <person name="Jahan S."/>
            <person name="Shafiuddin M."/>
            <person name="Mahmood N."/>
            <person name="Shommy N.S."/>
        </authorList>
    </citation>
    <scope>NUCLEOTIDE SEQUENCE [LARGE SCALE GENOMIC DNA]</scope>
    <source>
        <strain evidence="7">cv. O-4</strain>
    </source>
</reference>
<keyword evidence="4" id="KW-0862">Zinc</keyword>
<feature type="domain" description="Zinc finger PHD-type" evidence="5">
    <location>
        <begin position="211"/>
        <end position="272"/>
    </location>
</feature>
<dbReference type="OrthoDB" id="992260at2759"/>
<proteinExistence type="predicted"/>
<evidence type="ECO:0000313" key="7">
    <source>
        <dbReference type="Proteomes" id="UP000187203"/>
    </source>
</evidence>
<evidence type="ECO:0000256" key="1">
    <source>
        <dbReference type="ARBA" id="ARBA00022723"/>
    </source>
</evidence>
<dbReference type="PANTHER" id="PTHR32410">
    <property type="entry name" value="CYSTEINE/HISTIDINE-RICH C1 DOMAIN FAMILY PROTEIN"/>
    <property type="match status" value="1"/>
</dbReference>
<evidence type="ECO:0000256" key="3">
    <source>
        <dbReference type="ARBA" id="ARBA00022771"/>
    </source>
</evidence>
<sequence>MARVFENFGHQHPLILLNEGDDDQHNNQTEEEASCFRCGEKVLPSAPSLRCGECSGFYLHKICAEALLEVNHPYHPNHPLILLQNNPYQSVGWSCNFCDKEGERFVYHCSCNLDFHIKCALFTYNIAQSHLEEFEHVAYEDPTTKNDGEQLENLGECFACWEPLANSVYFSPDCGFNLHKECVELPFKINHKCHRRHPLLLQFLIMEEPLSCKICQVTVERRGLVYCCLPCKFVLHIQCVSFSPPLIIDDKSHPHPFNLLRRRAPFFCDACGTVGNGVAYLCLTCDIVVHQKYISLPRIIKSRFHEHYIFHTYFIEEENLKSWDCIICLKEINMEYGSYYCSDCKIVAHVNCATKDTNWYYVVEEKEDENLSDSLEFSSITVIEMNDIEEATEIKHFKHMHHLMLGSIEMVEYVDKCCDGCILPLTPPYFGCLDCGFFLHKGCAELPKKKQVWLHDCQKELLTLISDYVFVCKICGRLSNGFGYICNRCGKEHVCLKCVSSLTQHPVNSPGHPHPLFFYLEYKGKFHGCGDKDIGAAYYCKGCNFALDFRCITLPTRAQHKCDDKHLLALTYHDHNDYASTHYCDICEERRDSSLWFYHCATCDASAHVECVLGRLPFIKLGSIYKRMNQDYSIRHAPIVVKKIYYYPKCFRCDMPC</sequence>
<protein>
    <submittedName>
        <fullName evidence="6">Zinc finger, PHD-type</fullName>
    </submittedName>
</protein>
<dbReference type="InterPro" id="IPR053192">
    <property type="entry name" value="Vacuole_Formation_Reg"/>
</dbReference>
<dbReference type="SMART" id="SM00249">
    <property type="entry name" value="PHD"/>
    <property type="match status" value="3"/>
</dbReference>
<feature type="domain" description="Zinc finger PHD-type" evidence="5">
    <location>
        <begin position="34"/>
        <end position="99"/>
    </location>
</feature>
<dbReference type="SUPFAM" id="SSF57889">
    <property type="entry name" value="Cysteine-rich domain"/>
    <property type="match status" value="5"/>
</dbReference>
<evidence type="ECO:0000256" key="4">
    <source>
        <dbReference type="ARBA" id="ARBA00022833"/>
    </source>
</evidence>
<evidence type="ECO:0000313" key="6">
    <source>
        <dbReference type="EMBL" id="OMP03600.1"/>
    </source>
</evidence>